<feature type="chain" id="PRO_5026760643" evidence="2">
    <location>
        <begin position="30"/>
        <end position="227"/>
    </location>
</feature>
<protein>
    <submittedName>
        <fullName evidence="3">Signal recognition particle receptor protein FtsY (Alpha subunit)</fullName>
    </submittedName>
</protein>
<sequence length="227" mass="24182">MVRHAAPRLLRYAILAAVTLLLVACSGLGAPPPAPTAAPETPTPPPTVPVETPLPEPRCAVGRLTVGDIASVAVEWSAGVQGALERAREWRGDARLVGLQVGCQPLESAFRWEGTFYSDTAQAFFASDTRQTTPAEVDPAAVPNLPLERIDFGELHRALARAGYGDRSLLSPTSGLTVRLNAPTDPFGPPGTPADVVYHVAIDERGETRDLFVSAANWTIHSYQDRG</sequence>
<name>A0A6J4V2I8_9BACT</name>
<organism evidence="3">
    <name type="scientific">uncultured Thermomicrobiales bacterium</name>
    <dbReference type="NCBI Taxonomy" id="1645740"/>
    <lineage>
        <taxon>Bacteria</taxon>
        <taxon>Pseudomonadati</taxon>
        <taxon>Thermomicrobiota</taxon>
        <taxon>Thermomicrobia</taxon>
        <taxon>Thermomicrobiales</taxon>
        <taxon>environmental samples</taxon>
    </lineage>
</organism>
<proteinExistence type="predicted"/>
<accession>A0A6J4V2I8</accession>
<keyword evidence="2" id="KW-0732">Signal</keyword>
<gene>
    <name evidence="3" type="ORF">AVDCRST_MAG59-3061</name>
</gene>
<evidence type="ECO:0000256" key="1">
    <source>
        <dbReference type="SAM" id="MobiDB-lite"/>
    </source>
</evidence>
<evidence type="ECO:0000313" key="3">
    <source>
        <dbReference type="EMBL" id="CAA9566160.1"/>
    </source>
</evidence>
<dbReference type="AlphaFoldDB" id="A0A6J4V2I8"/>
<dbReference type="PROSITE" id="PS51257">
    <property type="entry name" value="PROKAR_LIPOPROTEIN"/>
    <property type="match status" value="1"/>
</dbReference>
<feature type="signal peptide" evidence="2">
    <location>
        <begin position="1"/>
        <end position="29"/>
    </location>
</feature>
<feature type="region of interest" description="Disordered" evidence="1">
    <location>
        <begin position="32"/>
        <end position="55"/>
    </location>
</feature>
<reference evidence="3" key="1">
    <citation type="submission" date="2020-02" db="EMBL/GenBank/DDBJ databases">
        <authorList>
            <person name="Meier V. D."/>
        </authorList>
    </citation>
    <scope>NUCLEOTIDE SEQUENCE</scope>
    <source>
        <strain evidence="3">AVDCRST_MAG59</strain>
    </source>
</reference>
<keyword evidence="3" id="KW-0675">Receptor</keyword>
<dbReference type="EMBL" id="CADCWF010000204">
    <property type="protein sequence ID" value="CAA9566160.1"/>
    <property type="molecule type" value="Genomic_DNA"/>
</dbReference>
<evidence type="ECO:0000256" key="2">
    <source>
        <dbReference type="SAM" id="SignalP"/>
    </source>
</evidence>